<reference evidence="1 2" key="1">
    <citation type="journal article" date="2016" name="Sci. Rep.">
        <title>Metabolic traits of an uncultured archaeal lineage -MSBL1- from brine pools of the Red Sea.</title>
        <authorList>
            <person name="Mwirichia R."/>
            <person name="Alam I."/>
            <person name="Rashid M."/>
            <person name="Vinu M."/>
            <person name="Ba-Alawi W."/>
            <person name="Anthony Kamau A."/>
            <person name="Kamanda Ngugi D."/>
            <person name="Goker M."/>
            <person name="Klenk H.P."/>
            <person name="Bajic V."/>
            <person name="Stingl U."/>
        </authorList>
    </citation>
    <scope>NUCLEOTIDE SEQUENCE [LARGE SCALE GENOMIC DNA]</scope>
    <source>
        <strain evidence="1">SCGC-AAA261C02</strain>
    </source>
</reference>
<evidence type="ECO:0000313" key="2">
    <source>
        <dbReference type="Proteomes" id="UP000070520"/>
    </source>
</evidence>
<keyword evidence="2" id="KW-1185">Reference proteome</keyword>
<evidence type="ECO:0008006" key="3">
    <source>
        <dbReference type="Google" id="ProtNLM"/>
    </source>
</evidence>
<proteinExistence type="predicted"/>
<dbReference type="Proteomes" id="UP000070520">
    <property type="component" value="Unassembled WGS sequence"/>
</dbReference>
<dbReference type="AlphaFoldDB" id="A0A133V0X8"/>
<sequence>MKEVGPTWKEVVRDALEALGGKGHLSKINERIKGHEKAQTRTWKATIRRTLQQYSIFYQEEPGSGIWFLKGEEPIREFDPEEHPHPGHSDVMGMLLELGRIYDFETTVSPYERKEEFLERTLEDLATLEEVPSFSGYPEVLENARGVDVMWFGGETDRWNPRYAFEVEHTTKFTKGLARLNDLYGAGIRIKPFVIVPEDKLDKAKKELSRDTFKNIHKICRIQTYRPLINLYTLAQKHRSLKTEFLES</sequence>
<dbReference type="EMBL" id="LHXW01000014">
    <property type="protein sequence ID" value="KXB00071.1"/>
    <property type="molecule type" value="Genomic_DNA"/>
</dbReference>
<organism evidence="1 2">
    <name type="scientific">candidate division MSBL1 archaeon SCGC-AAA261C02</name>
    <dbReference type="NCBI Taxonomy" id="1698272"/>
    <lineage>
        <taxon>Archaea</taxon>
        <taxon>Methanobacteriati</taxon>
        <taxon>Methanobacteriota</taxon>
        <taxon>candidate division MSBL1</taxon>
    </lineage>
</organism>
<evidence type="ECO:0000313" key="1">
    <source>
        <dbReference type="EMBL" id="KXB00071.1"/>
    </source>
</evidence>
<name>A0A133V0X8_9EURY</name>
<protein>
    <recommendedName>
        <fullName evidence="3">Restriction system protein Mrr-like N-terminal domain-containing protein</fullName>
    </recommendedName>
</protein>
<accession>A0A133V0X8</accession>
<comment type="caution">
    <text evidence="1">The sequence shown here is derived from an EMBL/GenBank/DDBJ whole genome shotgun (WGS) entry which is preliminary data.</text>
</comment>
<gene>
    <name evidence="1" type="ORF">AKJ42_01755</name>
</gene>